<dbReference type="PANTHER" id="PTHR47983">
    <property type="entry name" value="PTO-INTERACTING PROTEIN 1-LIKE"/>
    <property type="match status" value="1"/>
</dbReference>
<gene>
    <name evidence="7" type="primary">PTI1</name>
    <name evidence="7" type="ORF">CR513_46383</name>
</gene>
<evidence type="ECO:0000256" key="4">
    <source>
        <dbReference type="ARBA" id="ARBA00022777"/>
    </source>
</evidence>
<dbReference type="PANTHER" id="PTHR47983:SF3">
    <property type="entry name" value="OS05G0135800 PROTEIN"/>
    <property type="match status" value="1"/>
</dbReference>
<sequence>MGSLNDILHGKEGVKGPQPNLSSMDTMIKIVVDIKWLEYLHGKVDLHIIHRDIKPSNVLVFDGNVAKIADFDLSNQALEMAACLHSNLVLGIFGYHAPKYAMNGQLNAKSDVYILKAGPYLHLEDKVLVKWDVNVVV</sequence>
<feature type="domain" description="Protein kinase" evidence="6">
    <location>
        <begin position="1"/>
        <end position="137"/>
    </location>
</feature>
<keyword evidence="4" id="KW-0418">Kinase</keyword>
<reference evidence="7" key="1">
    <citation type="submission" date="2018-05" db="EMBL/GenBank/DDBJ databases">
        <title>Draft genome of Mucuna pruriens seed.</title>
        <authorList>
            <person name="Nnadi N.E."/>
            <person name="Vos R."/>
            <person name="Hasami M.H."/>
            <person name="Devisetty U.K."/>
            <person name="Aguiy J.C."/>
        </authorList>
    </citation>
    <scope>NUCLEOTIDE SEQUENCE [LARGE SCALE GENOMIC DNA]</scope>
    <source>
        <strain evidence="7">JCA_2017</strain>
    </source>
</reference>
<dbReference type="SUPFAM" id="SSF56112">
    <property type="entry name" value="Protein kinase-like (PK-like)"/>
    <property type="match status" value="1"/>
</dbReference>
<comment type="caution">
    <text evidence="7">The sequence shown here is derived from an EMBL/GenBank/DDBJ whole genome shotgun (WGS) entry which is preliminary data.</text>
</comment>
<dbReference type="InterPro" id="IPR011009">
    <property type="entry name" value="Kinase-like_dom_sf"/>
</dbReference>
<protein>
    <submittedName>
        <fullName evidence="7">Pto-interacting protein 1</fullName>
    </submittedName>
</protein>
<keyword evidence="5" id="KW-0067">ATP-binding</keyword>
<dbReference type="PROSITE" id="PS50011">
    <property type="entry name" value="PROTEIN_KINASE_DOM"/>
    <property type="match status" value="1"/>
</dbReference>
<dbReference type="Proteomes" id="UP000257109">
    <property type="component" value="Unassembled WGS sequence"/>
</dbReference>
<evidence type="ECO:0000313" key="7">
    <source>
        <dbReference type="EMBL" id="RDX73933.1"/>
    </source>
</evidence>
<dbReference type="Pfam" id="PF00069">
    <property type="entry name" value="Pkinase"/>
    <property type="match status" value="1"/>
</dbReference>
<dbReference type="OrthoDB" id="4062651at2759"/>
<evidence type="ECO:0000313" key="8">
    <source>
        <dbReference type="Proteomes" id="UP000257109"/>
    </source>
</evidence>
<dbReference type="EMBL" id="QJKJ01010349">
    <property type="protein sequence ID" value="RDX73933.1"/>
    <property type="molecule type" value="Genomic_DNA"/>
</dbReference>
<evidence type="ECO:0000256" key="5">
    <source>
        <dbReference type="ARBA" id="ARBA00022840"/>
    </source>
</evidence>
<dbReference type="InterPro" id="IPR052101">
    <property type="entry name" value="Plant_StressResp_Kinase"/>
</dbReference>
<accession>A0A371F707</accession>
<dbReference type="PROSITE" id="PS00108">
    <property type="entry name" value="PROTEIN_KINASE_ST"/>
    <property type="match status" value="1"/>
</dbReference>
<keyword evidence="1" id="KW-0597">Phosphoprotein</keyword>
<evidence type="ECO:0000256" key="2">
    <source>
        <dbReference type="ARBA" id="ARBA00022679"/>
    </source>
</evidence>
<dbReference type="GO" id="GO:0005524">
    <property type="term" value="F:ATP binding"/>
    <property type="evidence" value="ECO:0007669"/>
    <property type="project" value="UniProtKB-KW"/>
</dbReference>
<dbReference type="GO" id="GO:0004672">
    <property type="term" value="F:protein kinase activity"/>
    <property type="evidence" value="ECO:0007669"/>
    <property type="project" value="InterPro"/>
</dbReference>
<keyword evidence="3" id="KW-0547">Nucleotide-binding</keyword>
<proteinExistence type="predicted"/>
<keyword evidence="2" id="KW-0808">Transferase</keyword>
<evidence type="ECO:0000256" key="1">
    <source>
        <dbReference type="ARBA" id="ARBA00022553"/>
    </source>
</evidence>
<feature type="non-terminal residue" evidence="7">
    <location>
        <position position="1"/>
    </location>
</feature>
<dbReference type="AlphaFoldDB" id="A0A371F707"/>
<dbReference type="InterPro" id="IPR008271">
    <property type="entry name" value="Ser/Thr_kinase_AS"/>
</dbReference>
<name>A0A371F707_MUCPR</name>
<dbReference type="Gene3D" id="1.10.510.10">
    <property type="entry name" value="Transferase(Phosphotransferase) domain 1"/>
    <property type="match status" value="1"/>
</dbReference>
<evidence type="ECO:0000259" key="6">
    <source>
        <dbReference type="PROSITE" id="PS50011"/>
    </source>
</evidence>
<keyword evidence="8" id="KW-1185">Reference proteome</keyword>
<organism evidence="7 8">
    <name type="scientific">Mucuna pruriens</name>
    <name type="common">Velvet bean</name>
    <name type="synonym">Dolichos pruriens</name>
    <dbReference type="NCBI Taxonomy" id="157652"/>
    <lineage>
        <taxon>Eukaryota</taxon>
        <taxon>Viridiplantae</taxon>
        <taxon>Streptophyta</taxon>
        <taxon>Embryophyta</taxon>
        <taxon>Tracheophyta</taxon>
        <taxon>Spermatophyta</taxon>
        <taxon>Magnoliopsida</taxon>
        <taxon>eudicotyledons</taxon>
        <taxon>Gunneridae</taxon>
        <taxon>Pentapetalae</taxon>
        <taxon>rosids</taxon>
        <taxon>fabids</taxon>
        <taxon>Fabales</taxon>
        <taxon>Fabaceae</taxon>
        <taxon>Papilionoideae</taxon>
        <taxon>50 kb inversion clade</taxon>
        <taxon>NPAAA clade</taxon>
        <taxon>indigoferoid/millettioid clade</taxon>
        <taxon>Phaseoleae</taxon>
        <taxon>Mucuna</taxon>
    </lineage>
</organism>
<dbReference type="InterPro" id="IPR000719">
    <property type="entry name" value="Prot_kinase_dom"/>
</dbReference>
<evidence type="ECO:0000256" key="3">
    <source>
        <dbReference type="ARBA" id="ARBA00022741"/>
    </source>
</evidence>